<feature type="compositionally biased region" description="Polar residues" evidence="1">
    <location>
        <begin position="145"/>
        <end position="163"/>
    </location>
</feature>
<sequence length="575" mass="63513">MSTLRPKVHTDQRASEHRPSRERAEGGQQRPKPVFQQTNEEPAAALPTLRPRPEAASTPFAARQTPVTHELASDDPDAGRAALASALFQALGTRPVPWETRPAADEDRGTLPSTNEFKPARVAEEADEEWAEAVTEHSEPPSWTREGSPSTTSESAHQHPHISSPQLVSLASAFDIPLPFALGGAGKLPNAAQHLHIVDANHRVDIPLSSHSCKYLQTRMSKYHERTMTASPEIASIAFPPIPPKQFALSADPVLGLRILPAIEERLGLQGLYAVPCSLTLRRSRSAHAVDIPVSIAEKPMIGKIIVCLPSEFEGGSLDIKLKDHEMSFNFSASQSAKSKTYTWAFYRAGSRAVLNPVRGGSRVTVEYDVYQYQTDPPAACESEMQRWNINTETDGWPTQHDTALRELLSDQSFLPNGGLLGFGSSHEYPDMYSKPGEPLKLRYVEETPSGRSCSGTIPPRGADNYWTMAMRHYSIRYEMKSFIATLGPGDDPLSSTMWNVPQAHITWVIPPRLVKYVNGKRAGFAATHNPAARLRRYDEQYMSTALFAEIPPAGLRPRLLESVDRRRARGIGRD</sequence>
<feature type="compositionally biased region" description="Low complexity" evidence="1">
    <location>
        <begin position="40"/>
        <end position="49"/>
    </location>
</feature>
<dbReference type="RefSeq" id="XP_028478483.1">
    <property type="nucleotide sequence ID" value="XM_028622031.1"/>
</dbReference>
<dbReference type="STRING" id="105984.A0A427Y226"/>
<dbReference type="EMBL" id="RSCE01000003">
    <property type="protein sequence ID" value="RSH85035.1"/>
    <property type="molecule type" value="Genomic_DNA"/>
</dbReference>
<organism evidence="2 3">
    <name type="scientific">Apiotrichum porosum</name>
    <dbReference type="NCBI Taxonomy" id="105984"/>
    <lineage>
        <taxon>Eukaryota</taxon>
        <taxon>Fungi</taxon>
        <taxon>Dikarya</taxon>
        <taxon>Basidiomycota</taxon>
        <taxon>Agaricomycotina</taxon>
        <taxon>Tremellomycetes</taxon>
        <taxon>Trichosporonales</taxon>
        <taxon>Trichosporonaceae</taxon>
        <taxon>Apiotrichum</taxon>
    </lineage>
</organism>
<feature type="region of interest" description="Disordered" evidence="1">
    <location>
        <begin position="1"/>
        <end position="80"/>
    </location>
</feature>
<evidence type="ECO:0000313" key="3">
    <source>
        <dbReference type="Proteomes" id="UP000279236"/>
    </source>
</evidence>
<dbReference type="Proteomes" id="UP000279236">
    <property type="component" value="Unassembled WGS sequence"/>
</dbReference>
<comment type="caution">
    <text evidence="2">The sequence shown here is derived from an EMBL/GenBank/DDBJ whole genome shotgun (WGS) entry which is preliminary data.</text>
</comment>
<protein>
    <submittedName>
        <fullName evidence="2">Uncharacterized protein</fullName>
    </submittedName>
</protein>
<evidence type="ECO:0000313" key="2">
    <source>
        <dbReference type="EMBL" id="RSH85035.1"/>
    </source>
</evidence>
<dbReference type="AlphaFoldDB" id="A0A427Y226"/>
<accession>A0A427Y226</accession>
<dbReference type="OrthoDB" id="27483at2759"/>
<gene>
    <name evidence="2" type="ORF">EHS24_006623</name>
</gene>
<keyword evidence="3" id="KW-1185">Reference proteome</keyword>
<reference evidence="2 3" key="1">
    <citation type="submission" date="2018-11" db="EMBL/GenBank/DDBJ databases">
        <title>Genome sequence of Apiotrichum porosum DSM 27194.</title>
        <authorList>
            <person name="Aliyu H."/>
            <person name="Gorte O."/>
            <person name="Ochsenreither K."/>
        </authorList>
    </citation>
    <scope>NUCLEOTIDE SEQUENCE [LARGE SCALE GENOMIC DNA]</scope>
    <source>
        <strain evidence="2 3">DSM 27194</strain>
    </source>
</reference>
<proteinExistence type="predicted"/>
<evidence type="ECO:0000256" key="1">
    <source>
        <dbReference type="SAM" id="MobiDB-lite"/>
    </source>
</evidence>
<dbReference type="GeneID" id="39591166"/>
<feature type="region of interest" description="Disordered" evidence="1">
    <location>
        <begin position="96"/>
        <end position="163"/>
    </location>
</feature>
<name>A0A427Y226_9TREE</name>
<feature type="compositionally biased region" description="Basic and acidic residues" evidence="1">
    <location>
        <begin position="8"/>
        <end position="25"/>
    </location>
</feature>